<comment type="cofactor">
    <cofactor evidence="2">
        <name>Mg(2+)</name>
        <dbReference type="ChEBI" id="CHEBI:18420"/>
    </cofactor>
</comment>
<dbReference type="NCBIfam" id="TIGR00877">
    <property type="entry name" value="purD"/>
    <property type="match status" value="1"/>
</dbReference>
<keyword evidence="8 14" id="KW-0658">Purine biosynthesis</keyword>
<dbReference type="EC" id="6.3.4.13" evidence="4 14"/>
<dbReference type="PROSITE" id="PS00184">
    <property type="entry name" value="GARS"/>
    <property type="match status" value="1"/>
</dbReference>
<dbReference type="GO" id="GO:0006189">
    <property type="term" value="P:'de novo' IMP biosynthetic process"/>
    <property type="evidence" value="ECO:0007669"/>
    <property type="project" value="UniProtKB-UniRule"/>
</dbReference>
<comment type="pathway">
    <text evidence="3 14">Purine metabolism; IMP biosynthesis via de novo pathway; N(1)-(5-phospho-D-ribosyl)glycinamide from 5-phospho-alpha-D-ribose 1-diphosphate: step 2/2.</text>
</comment>
<keyword evidence="9 15" id="KW-0067">ATP-binding</keyword>
<evidence type="ECO:0000259" key="16">
    <source>
        <dbReference type="PROSITE" id="PS50975"/>
    </source>
</evidence>
<gene>
    <name evidence="14" type="primary">purD</name>
    <name evidence="17" type="ORF">DCF25_18420</name>
</gene>
<dbReference type="AlphaFoldDB" id="A0A2W4VYV9"/>
<keyword evidence="5 14" id="KW-0436">Ligase</keyword>
<dbReference type="InterPro" id="IPR037123">
    <property type="entry name" value="PRibGlycinamide_synth_C_sf"/>
</dbReference>
<dbReference type="InterPro" id="IPR000115">
    <property type="entry name" value="PRibGlycinamide_synth"/>
</dbReference>
<evidence type="ECO:0000256" key="9">
    <source>
        <dbReference type="ARBA" id="ARBA00022840"/>
    </source>
</evidence>
<evidence type="ECO:0000256" key="12">
    <source>
        <dbReference type="ARBA" id="ARBA00042242"/>
    </source>
</evidence>
<dbReference type="Gene3D" id="3.40.50.20">
    <property type="match status" value="1"/>
</dbReference>
<dbReference type="InterPro" id="IPR020561">
    <property type="entry name" value="PRibGlycinamid_synth_ATP-grasp"/>
</dbReference>
<evidence type="ECO:0000256" key="15">
    <source>
        <dbReference type="PROSITE-ProRule" id="PRU00409"/>
    </source>
</evidence>
<dbReference type="GO" id="GO:0009113">
    <property type="term" value="P:purine nucleobase biosynthetic process"/>
    <property type="evidence" value="ECO:0007669"/>
    <property type="project" value="InterPro"/>
</dbReference>
<name>A0A2W4VYV9_9CYAN</name>
<reference evidence="17 18" key="2">
    <citation type="submission" date="2018-06" db="EMBL/GenBank/DDBJ databases">
        <title>Metagenomic assembly of (sub)arctic Cyanobacteria and their associated microbiome from non-axenic cultures.</title>
        <authorList>
            <person name="Baurain D."/>
        </authorList>
    </citation>
    <scope>NUCLEOTIDE SEQUENCE [LARGE SCALE GENOMIC DNA]</scope>
    <source>
        <strain evidence="17">ULC129bin1</strain>
    </source>
</reference>
<keyword evidence="6" id="KW-0479">Metal-binding</keyword>
<proteinExistence type="inferred from homology"/>
<evidence type="ECO:0000256" key="2">
    <source>
        <dbReference type="ARBA" id="ARBA00001946"/>
    </source>
</evidence>
<dbReference type="SUPFAM" id="SSF51246">
    <property type="entry name" value="Rudiment single hybrid motif"/>
    <property type="match status" value="1"/>
</dbReference>
<evidence type="ECO:0000256" key="13">
    <source>
        <dbReference type="ARBA" id="ARBA00042864"/>
    </source>
</evidence>
<evidence type="ECO:0000256" key="8">
    <source>
        <dbReference type="ARBA" id="ARBA00022755"/>
    </source>
</evidence>
<comment type="catalytic activity">
    <reaction evidence="14">
        <text>5-phospho-beta-D-ribosylamine + glycine + ATP = N(1)-(5-phospho-beta-D-ribosyl)glycinamide + ADP + phosphate + H(+)</text>
        <dbReference type="Rhea" id="RHEA:17453"/>
        <dbReference type="ChEBI" id="CHEBI:15378"/>
        <dbReference type="ChEBI" id="CHEBI:30616"/>
        <dbReference type="ChEBI" id="CHEBI:43474"/>
        <dbReference type="ChEBI" id="CHEBI:57305"/>
        <dbReference type="ChEBI" id="CHEBI:58681"/>
        <dbReference type="ChEBI" id="CHEBI:143788"/>
        <dbReference type="ChEBI" id="CHEBI:456216"/>
        <dbReference type="EC" id="6.3.4.13"/>
    </reaction>
</comment>
<dbReference type="Gene3D" id="3.90.600.10">
    <property type="entry name" value="Phosphoribosylglycinamide synthetase, C-terminal domain"/>
    <property type="match status" value="1"/>
</dbReference>
<sequence>MKAIVVGSGGREHALAWKLLRSPHISEVVCIPGNGGTATLAGCRNVAMAMTDVDGIARCALVNNMAFVLVGPEQPLADGLADALKAQGVKVFGPTQDGAQIEASKTWAKDLMAAANVPTAASAVFTDAESAIAYVEQNSVPIVVKADGLAAGKGVTVAMERGNAIAAIESAFSGQFGSAGDRVVIEEFLQGQEVSVLAVTDGKTIRPLLPAQDHKQVGEGDTGPNTGGMGAYAPTPLMPAELLERVQSEILEPTLKGLQDKGIDYRGVIYAGLIITPAGDPKVIEFNCRFGDPETQVVLPLLETPLEEIVLACCEQRLAAMPPFEWKAAACACVVMAAKGYPGSYEKGLPIEGIEIAEADEAAVVFHAGTRIGNGGIKSTGGRVLGVSAIAPNFEEAISKAYSAVDKISFPDGFYRRDIGHRIKGMSLAE</sequence>
<dbReference type="GO" id="GO:0004637">
    <property type="term" value="F:phosphoribosylamine-glycine ligase activity"/>
    <property type="evidence" value="ECO:0007669"/>
    <property type="project" value="UniProtKB-UniRule"/>
</dbReference>
<dbReference type="GO" id="GO:0005524">
    <property type="term" value="F:ATP binding"/>
    <property type="evidence" value="ECO:0007669"/>
    <property type="project" value="UniProtKB-UniRule"/>
</dbReference>
<evidence type="ECO:0000256" key="11">
    <source>
        <dbReference type="ARBA" id="ARBA00038345"/>
    </source>
</evidence>
<comment type="similarity">
    <text evidence="11 14">Belongs to the GARS family.</text>
</comment>
<accession>A0A2W4VYV9</accession>
<protein>
    <recommendedName>
        <fullName evidence="4 14">Phosphoribosylamine--glycine ligase</fullName>
        <ecNumber evidence="4 14">6.3.4.13</ecNumber>
    </recommendedName>
    <alternativeName>
        <fullName evidence="14">GARS</fullName>
    </alternativeName>
    <alternativeName>
        <fullName evidence="12 14">Glycinamide ribonucleotide synthetase</fullName>
    </alternativeName>
    <alternativeName>
        <fullName evidence="13 14">Phosphoribosylglycinamide synthetase</fullName>
    </alternativeName>
</protein>
<evidence type="ECO:0000313" key="17">
    <source>
        <dbReference type="EMBL" id="PZO11998.1"/>
    </source>
</evidence>
<dbReference type="InterPro" id="IPR011054">
    <property type="entry name" value="Rudment_hybrid_motif"/>
</dbReference>
<dbReference type="UniPathway" id="UPA00074">
    <property type="reaction ID" value="UER00125"/>
</dbReference>
<dbReference type="InterPro" id="IPR011761">
    <property type="entry name" value="ATP-grasp"/>
</dbReference>
<dbReference type="SUPFAM" id="SSF52440">
    <property type="entry name" value="PreATP-grasp domain"/>
    <property type="match status" value="1"/>
</dbReference>
<comment type="cofactor">
    <cofactor evidence="1">
        <name>Mn(2+)</name>
        <dbReference type="ChEBI" id="CHEBI:29035"/>
    </cofactor>
</comment>
<dbReference type="FunFam" id="3.30.470.20:FF:000018">
    <property type="entry name" value="Trifunctional purine biosynthetic protein adenosine-3"/>
    <property type="match status" value="1"/>
</dbReference>
<dbReference type="InterPro" id="IPR013815">
    <property type="entry name" value="ATP_grasp_subdomain_1"/>
</dbReference>
<evidence type="ECO:0000256" key="4">
    <source>
        <dbReference type="ARBA" id="ARBA00013255"/>
    </source>
</evidence>
<evidence type="ECO:0000256" key="5">
    <source>
        <dbReference type="ARBA" id="ARBA00022598"/>
    </source>
</evidence>
<dbReference type="Pfam" id="PF02843">
    <property type="entry name" value="GARS_C"/>
    <property type="match status" value="1"/>
</dbReference>
<evidence type="ECO:0000256" key="14">
    <source>
        <dbReference type="HAMAP-Rule" id="MF_00138"/>
    </source>
</evidence>
<organism evidence="17 18">
    <name type="scientific">Leptolyngbya foveolarum</name>
    <dbReference type="NCBI Taxonomy" id="47253"/>
    <lineage>
        <taxon>Bacteria</taxon>
        <taxon>Bacillati</taxon>
        <taxon>Cyanobacteriota</taxon>
        <taxon>Cyanophyceae</taxon>
        <taxon>Leptolyngbyales</taxon>
        <taxon>Leptolyngbyaceae</taxon>
        <taxon>Leptolyngbya group</taxon>
        <taxon>Leptolyngbya</taxon>
    </lineage>
</organism>
<dbReference type="Proteomes" id="UP000249354">
    <property type="component" value="Unassembled WGS sequence"/>
</dbReference>
<dbReference type="InterPro" id="IPR020562">
    <property type="entry name" value="PRibGlycinamide_synth_N"/>
</dbReference>
<evidence type="ECO:0000256" key="7">
    <source>
        <dbReference type="ARBA" id="ARBA00022741"/>
    </source>
</evidence>
<feature type="domain" description="ATP-grasp" evidence="16">
    <location>
        <begin position="109"/>
        <end position="315"/>
    </location>
</feature>
<keyword evidence="10" id="KW-0464">Manganese</keyword>
<evidence type="ECO:0000313" key="18">
    <source>
        <dbReference type="Proteomes" id="UP000249354"/>
    </source>
</evidence>
<dbReference type="Gene3D" id="3.30.1490.20">
    <property type="entry name" value="ATP-grasp fold, A domain"/>
    <property type="match status" value="1"/>
</dbReference>
<dbReference type="EMBL" id="QBMC01000163">
    <property type="protein sequence ID" value="PZO11998.1"/>
    <property type="molecule type" value="Genomic_DNA"/>
</dbReference>
<reference evidence="18" key="1">
    <citation type="submission" date="2018-04" db="EMBL/GenBank/DDBJ databases">
        <authorList>
            <person name="Cornet L."/>
        </authorList>
    </citation>
    <scope>NUCLEOTIDE SEQUENCE [LARGE SCALE GENOMIC DNA]</scope>
</reference>
<evidence type="ECO:0000256" key="1">
    <source>
        <dbReference type="ARBA" id="ARBA00001936"/>
    </source>
</evidence>
<dbReference type="FunFam" id="3.40.50.20:FF:000006">
    <property type="entry name" value="Phosphoribosylamine--glycine ligase, chloroplastic"/>
    <property type="match status" value="1"/>
</dbReference>
<evidence type="ECO:0000256" key="6">
    <source>
        <dbReference type="ARBA" id="ARBA00022723"/>
    </source>
</evidence>
<dbReference type="PROSITE" id="PS50975">
    <property type="entry name" value="ATP_GRASP"/>
    <property type="match status" value="1"/>
</dbReference>
<dbReference type="SMART" id="SM01209">
    <property type="entry name" value="GARS_A"/>
    <property type="match status" value="1"/>
</dbReference>
<dbReference type="SUPFAM" id="SSF56059">
    <property type="entry name" value="Glutathione synthetase ATP-binding domain-like"/>
    <property type="match status" value="1"/>
</dbReference>
<dbReference type="FunFam" id="3.90.600.10:FF:000001">
    <property type="entry name" value="Trifunctional purine biosynthetic protein adenosine-3"/>
    <property type="match status" value="1"/>
</dbReference>
<dbReference type="HAMAP" id="MF_00138">
    <property type="entry name" value="GARS"/>
    <property type="match status" value="1"/>
</dbReference>
<dbReference type="InterPro" id="IPR020559">
    <property type="entry name" value="PRibGlycinamide_synth_CS"/>
</dbReference>
<dbReference type="Pfam" id="PF01071">
    <property type="entry name" value="GARS_A"/>
    <property type="match status" value="1"/>
</dbReference>
<dbReference type="SMART" id="SM01210">
    <property type="entry name" value="GARS_C"/>
    <property type="match status" value="1"/>
</dbReference>
<dbReference type="Pfam" id="PF02844">
    <property type="entry name" value="GARS_N"/>
    <property type="match status" value="1"/>
</dbReference>
<comment type="caution">
    <text evidence="17">The sequence shown here is derived from an EMBL/GenBank/DDBJ whole genome shotgun (WGS) entry which is preliminary data.</text>
</comment>
<dbReference type="GO" id="GO:0046872">
    <property type="term" value="F:metal ion binding"/>
    <property type="evidence" value="ECO:0007669"/>
    <property type="project" value="UniProtKB-KW"/>
</dbReference>
<dbReference type="InterPro" id="IPR020560">
    <property type="entry name" value="PRibGlycinamide_synth_C-dom"/>
</dbReference>
<dbReference type="PANTHER" id="PTHR43472">
    <property type="entry name" value="PHOSPHORIBOSYLAMINE--GLYCINE LIGASE"/>
    <property type="match status" value="1"/>
</dbReference>
<evidence type="ECO:0000256" key="3">
    <source>
        <dbReference type="ARBA" id="ARBA00005174"/>
    </source>
</evidence>
<keyword evidence="7 15" id="KW-0547">Nucleotide-binding</keyword>
<evidence type="ECO:0000256" key="10">
    <source>
        <dbReference type="ARBA" id="ARBA00023211"/>
    </source>
</evidence>
<dbReference type="InterPro" id="IPR016185">
    <property type="entry name" value="PreATP-grasp_dom_sf"/>
</dbReference>
<dbReference type="PANTHER" id="PTHR43472:SF1">
    <property type="entry name" value="PHOSPHORIBOSYLAMINE--GLYCINE LIGASE, CHLOROPLASTIC"/>
    <property type="match status" value="1"/>
</dbReference>
<dbReference type="Gene3D" id="3.30.470.20">
    <property type="entry name" value="ATP-grasp fold, B domain"/>
    <property type="match status" value="1"/>
</dbReference>